<reference evidence="2 3" key="1">
    <citation type="submission" date="2020-07" db="EMBL/GenBank/DDBJ databases">
        <title>Spirosoma foliorum sp. nov., isolated from the leaves on the Nejang mountain Korea, Republic of.</title>
        <authorList>
            <person name="Ho H."/>
            <person name="Lee Y.-J."/>
            <person name="Nurcahyanto D.-A."/>
            <person name="Kim S.-G."/>
        </authorList>
    </citation>
    <scope>NUCLEOTIDE SEQUENCE [LARGE SCALE GENOMIC DNA]</scope>
    <source>
        <strain evidence="2 3">PL0136</strain>
    </source>
</reference>
<organism evidence="2 3">
    <name type="scientific">Spirosoma foliorum</name>
    <dbReference type="NCBI Taxonomy" id="2710596"/>
    <lineage>
        <taxon>Bacteria</taxon>
        <taxon>Pseudomonadati</taxon>
        <taxon>Bacteroidota</taxon>
        <taxon>Cytophagia</taxon>
        <taxon>Cytophagales</taxon>
        <taxon>Cytophagaceae</taxon>
        <taxon>Spirosoma</taxon>
    </lineage>
</organism>
<evidence type="ECO:0000313" key="3">
    <source>
        <dbReference type="Proteomes" id="UP000515369"/>
    </source>
</evidence>
<dbReference type="InterPro" id="IPR000601">
    <property type="entry name" value="PKD_dom"/>
</dbReference>
<dbReference type="Gene3D" id="2.60.40.10">
    <property type="entry name" value="Immunoglobulins"/>
    <property type="match status" value="3"/>
</dbReference>
<name>A0A7G5GWT9_9BACT</name>
<proteinExistence type="predicted"/>
<dbReference type="InterPro" id="IPR013783">
    <property type="entry name" value="Ig-like_fold"/>
</dbReference>
<feature type="domain" description="PKD" evidence="1">
    <location>
        <begin position="138"/>
        <end position="186"/>
    </location>
</feature>
<dbReference type="PROSITE" id="PS50093">
    <property type="entry name" value="PKD"/>
    <property type="match status" value="3"/>
</dbReference>
<dbReference type="SUPFAM" id="SSF49299">
    <property type="entry name" value="PKD domain"/>
    <property type="match status" value="3"/>
</dbReference>
<evidence type="ECO:0000259" key="1">
    <source>
        <dbReference type="PROSITE" id="PS50093"/>
    </source>
</evidence>
<dbReference type="EMBL" id="CP059732">
    <property type="protein sequence ID" value="QMW03331.1"/>
    <property type="molecule type" value="Genomic_DNA"/>
</dbReference>
<dbReference type="InterPro" id="IPR035986">
    <property type="entry name" value="PKD_dom_sf"/>
</dbReference>
<dbReference type="PANTHER" id="PTHR36842">
    <property type="entry name" value="PROTEIN TOLB HOMOLOG"/>
    <property type="match status" value="1"/>
</dbReference>
<dbReference type="CDD" id="cd00146">
    <property type="entry name" value="PKD"/>
    <property type="match status" value="3"/>
</dbReference>
<feature type="domain" description="PKD" evidence="1">
    <location>
        <begin position="59"/>
        <end position="114"/>
    </location>
</feature>
<dbReference type="RefSeq" id="WP_182460618.1">
    <property type="nucleotide sequence ID" value="NZ_CP059732.1"/>
</dbReference>
<protein>
    <submittedName>
        <fullName evidence="2">PKD domain-containing protein</fullName>
    </submittedName>
</protein>
<accession>A0A7G5GWT9</accession>
<feature type="domain" description="PKD" evidence="1">
    <location>
        <begin position="215"/>
        <end position="262"/>
    </location>
</feature>
<dbReference type="SMART" id="SM00089">
    <property type="entry name" value="PKD"/>
    <property type="match status" value="3"/>
</dbReference>
<gene>
    <name evidence="2" type="ORF">H3H32_36685</name>
</gene>
<dbReference type="KEGG" id="sfol:H3H32_36685"/>
<keyword evidence="3" id="KW-1185">Reference proteome</keyword>
<dbReference type="InterPro" id="IPR022409">
    <property type="entry name" value="PKD/Chitinase_dom"/>
</dbReference>
<dbReference type="Pfam" id="PF18911">
    <property type="entry name" value="PKD_4"/>
    <property type="match status" value="3"/>
</dbReference>
<dbReference type="PANTHER" id="PTHR36842:SF1">
    <property type="entry name" value="PROTEIN TOLB"/>
    <property type="match status" value="1"/>
</dbReference>
<dbReference type="AlphaFoldDB" id="A0A7G5GWT9"/>
<sequence>MNRTSTLALTLFWIGGLWLGIFSCAKKADPVPIPTAGFSYSSTGNGSFSFTDEAKNADTYTWDFGDASSPSIDRNPVHMFAKNGTYRVTQTVKNESGSNAISKDVFVSSFASPVAQFSVVQGVDGGITFTNTSLNADTYLWDFGDGTTSTDKVPSSKTYTKNGPVTISLTATGKGGTNKTTLNVDINTIKPIADFMWSETGGTVTFTNTSKNANTYTWDFGDGKTSSEVTPKYAYAKNGKYTVVLTATNQTNSVKTSKEISVAGLASLAFDGCAVLGVKTQVAVIAVTYDTQGRPLTIKDGLAQEFSITYKSMTQIDKITLKTSPFDVIHEYTYTNGAVTGIVKKSSSSGTILGNYAISYTNGEMTKINYTPTQTNQSYTVNMSYGANRNVSKVTIVSLGKETVQRQYTAFDDKVNVYARGDIFRDLFPVVNTYYEFLCTNNPTAGKYPYSGDELKDFTIQYKEYNAKNQPTISVLSDGPSSSVTNTMTYDCSK</sequence>
<dbReference type="PROSITE" id="PS51257">
    <property type="entry name" value="PROKAR_LIPOPROTEIN"/>
    <property type="match status" value="1"/>
</dbReference>
<evidence type="ECO:0000313" key="2">
    <source>
        <dbReference type="EMBL" id="QMW03331.1"/>
    </source>
</evidence>
<dbReference type="Proteomes" id="UP000515369">
    <property type="component" value="Chromosome"/>
</dbReference>